<proteinExistence type="predicted"/>
<dbReference type="Proteomes" id="UP001457282">
    <property type="component" value="Unassembled WGS sequence"/>
</dbReference>
<gene>
    <name evidence="2" type="ORF">M0R45_033056</name>
</gene>
<feature type="compositionally biased region" description="Basic and acidic residues" evidence="1">
    <location>
        <begin position="11"/>
        <end position="23"/>
    </location>
</feature>
<feature type="compositionally biased region" description="Basic and acidic residues" evidence="1">
    <location>
        <begin position="122"/>
        <end position="137"/>
    </location>
</feature>
<comment type="caution">
    <text evidence="2">The sequence shown here is derived from an EMBL/GenBank/DDBJ whole genome shotgun (WGS) entry which is preliminary data.</text>
</comment>
<feature type="compositionally biased region" description="Polar residues" evidence="1">
    <location>
        <begin position="280"/>
        <end position="292"/>
    </location>
</feature>
<feature type="compositionally biased region" description="Basic and acidic residues" evidence="1">
    <location>
        <begin position="78"/>
        <end position="93"/>
    </location>
</feature>
<organism evidence="2 3">
    <name type="scientific">Rubus argutus</name>
    <name type="common">Southern blackberry</name>
    <dbReference type="NCBI Taxonomy" id="59490"/>
    <lineage>
        <taxon>Eukaryota</taxon>
        <taxon>Viridiplantae</taxon>
        <taxon>Streptophyta</taxon>
        <taxon>Embryophyta</taxon>
        <taxon>Tracheophyta</taxon>
        <taxon>Spermatophyta</taxon>
        <taxon>Magnoliopsida</taxon>
        <taxon>eudicotyledons</taxon>
        <taxon>Gunneridae</taxon>
        <taxon>Pentapetalae</taxon>
        <taxon>rosids</taxon>
        <taxon>fabids</taxon>
        <taxon>Rosales</taxon>
        <taxon>Rosaceae</taxon>
        <taxon>Rosoideae</taxon>
        <taxon>Rosoideae incertae sedis</taxon>
        <taxon>Rubus</taxon>
    </lineage>
</organism>
<dbReference type="PANTHER" id="PTHR33871:SF1">
    <property type="entry name" value="OS05G0503100 PROTEIN"/>
    <property type="match status" value="1"/>
</dbReference>
<dbReference type="EMBL" id="JBEDUW010000006">
    <property type="protein sequence ID" value="KAK9924702.1"/>
    <property type="molecule type" value="Genomic_DNA"/>
</dbReference>
<name>A0AAW1WK24_RUBAR</name>
<reference evidence="2 3" key="1">
    <citation type="journal article" date="2023" name="G3 (Bethesda)">
        <title>A chromosome-length genome assembly and annotation of blackberry (Rubus argutus, cv. 'Hillquist').</title>
        <authorList>
            <person name="Bruna T."/>
            <person name="Aryal R."/>
            <person name="Dudchenko O."/>
            <person name="Sargent D.J."/>
            <person name="Mead D."/>
            <person name="Buti M."/>
            <person name="Cavallini A."/>
            <person name="Hytonen T."/>
            <person name="Andres J."/>
            <person name="Pham M."/>
            <person name="Weisz D."/>
            <person name="Mascagni F."/>
            <person name="Usai G."/>
            <person name="Natali L."/>
            <person name="Bassil N."/>
            <person name="Fernandez G.E."/>
            <person name="Lomsadze A."/>
            <person name="Armour M."/>
            <person name="Olukolu B."/>
            <person name="Poorten T."/>
            <person name="Britton C."/>
            <person name="Davik J."/>
            <person name="Ashrafi H."/>
            <person name="Aiden E.L."/>
            <person name="Borodovsky M."/>
            <person name="Worthington M."/>
        </authorList>
    </citation>
    <scope>NUCLEOTIDE SEQUENCE [LARGE SCALE GENOMIC DNA]</scope>
    <source>
        <strain evidence="2">PI 553951</strain>
    </source>
</reference>
<sequence>MGCCLGTAKTPKPDPPHPKNDHHFHAKKPNSVRQPTHVEKPEIRNSPPPVVEEEYVKEVLSETPICKPQSPEICTHLPPEEPKLQAEPPKEAVSEASQLSEACGISETYSYSTTTTTTTITEARDDEATSNRKRELGPRANGSSAPARRKRPYSGELAVQRERGPKPPRRTPEPSIGKRNRKETMSFRGRESGQLRTMQRSAAVPTGVRRETVSSRSRSPATRTAGGVNRAGRGRSPAKVTGRAGGSSSSVGPEDKGNKEPKEEELLPGKSEPNEEQPNDGVSQQQQGNESLDNPLVSLECFIFV</sequence>
<evidence type="ECO:0008006" key="4">
    <source>
        <dbReference type="Google" id="ProtNLM"/>
    </source>
</evidence>
<accession>A0AAW1WK24</accession>
<evidence type="ECO:0000313" key="3">
    <source>
        <dbReference type="Proteomes" id="UP001457282"/>
    </source>
</evidence>
<keyword evidence="3" id="KW-1185">Reference proteome</keyword>
<evidence type="ECO:0000313" key="2">
    <source>
        <dbReference type="EMBL" id="KAK9924702.1"/>
    </source>
</evidence>
<evidence type="ECO:0000256" key="1">
    <source>
        <dbReference type="SAM" id="MobiDB-lite"/>
    </source>
</evidence>
<dbReference type="AlphaFoldDB" id="A0AAW1WK24"/>
<feature type="compositionally biased region" description="Basic and acidic residues" evidence="1">
    <location>
        <begin position="253"/>
        <end position="267"/>
    </location>
</feature>
<feature type="region of interest" description="Disordered" evidence="1">
    <location>
        <begin position="113"/>
        <end position="297"/>
    </location>
</feature>
<dbReference type="PANTHER" id="PTHR33871">
    <property type="entry name" value="OS05G0503100 PROTEIN-RELATED"/>
    <property type="match status" value="1"/>
</dbReference>
<feature type="region of interest" description="Disordered" evidence="1">
    <location>
        <begin position="67"/>
        <end position="100"/>
    </location>
</feature>
<feature type="region of interest" description="Disordered" evidence="1">
    <location>
        <begin position="1"/>
        <end position="50"/>
    </location>
</feature>
<feature type="compositionally biased region" description="Basic and acidic residues" evidence="1">
    <location>
        <begin position="182"/>
        <end position="193"/>
    </location>
</feature>
<protein>
    <recommendedName>
        <fullName evidence="4">Serine/arginine repetitive matrix protein 1-like</fullName>
    </recommendedName>
</protein>